<evidence type="ECO:0000313" key="2">
    <source>
        <dbReference type="EMBL" id="SJZ37726.1"/>
    </source>
</evidence>
<organism evidence="2 3">
    <name type="scientific">Cetobacterium ceti</name>
    <dbReference type="NCBI Taxonomy" id="180163"/>
    <lineage>
        <taxon>Bacteria</taxon>
        <taxon>Fusobacteriati</taxon>
        <taxon>Fusobacteriota</taxon>
        <taxon>Fusobacteriia</taxon>
        <taxon>Fusobacteriales</taxon>
        <taxon>Fusobacteriaceae</taxon>
        <taxon>Cetobacterium</taxon>
    </lineage>
</organism>
<dbReference type="RefSeq" id="WP_078692861.1">
    <property type="nucleotide sequence ID" value="NZ_FUWX01000004.1"/>
</dbReference>
<sequence>MKQIIFILLITLNILTFTKEIPQRAISASQFTTEILLSIGAQKQMIGTAFLDDQILPSLKKSYDEIPIISKRAPSKEYFYSLNPDFLTGWKSITTPKYLGPLSELEENGIEVYIPNSQNTNKIEDIYVDILEYGKIFGLEANAQKVVDKMKKDLKDVANDKIKNPPMVFAYDSGVSTPMVVGNSGIGNTIITMAGGNNIFKNLKGGFPLGSWEDIIANNPKYIIVIDYGDQSYESKIKFLKEDSPIKDLDAVKNNRFIKVGLSDMSSGVRVANTIKYLHSYFIQK</sequence>
<dbReference type="PROSITE" id="PS50983">
    <property type="entry name" value="FE_B12_PBP"/>
    <property type="match status" value="1"/>
</dbReference>
<dbReference type="EMBL" id="FUWX01000004">
    <property type="protein sequence ID" value="SJZ37726.1"/>
    <property type="molecule type" value="Genomic_DNA"/>
</dbReference>
<keyword evidence="3" id="KW-1185">Reference proteome</keyword>
<dbReference type="PANTHER" id="PTHR30535:SF7">
    <property type="entry name" value="IRON(III) DICITRATE-BINDING PROTEIN"/>
    <property type="match status" value="1"/>
</dbReference>
<dbReference type="Gene3D" id="3.40.50.1980">
    <property type="entry name" value="Nitrogenase molybdenum iron protein domain"/>
    <property type="match status" value="2"/>
</dbReference>
<dbReference type="Proteomes" id="UP000191153">
    <property type="component" value="Unassembled WGS sequence"/>
</dbReference>
<accession>A0A1T4K5P1</accession>
<dbReference type="InterPro" id="IPR002491">
    <property type="entry name" value="ABC_transptr_periplasmic_BD"/>
</dbReference>
<name>A0A1T4K5P1_9FUSO</name>
<dbReference type="SUPFAM" id="SSF53807">
    <property type="entry name" value="Helical backbone' metal receptor"/>
    <property type="match status" value="1"/>
</dbReference>
<dbReference type="PANTHER" id="PTHR30535">
    <property type="entry name" value="VITAMIN B12-BINDING PROTEIN"/>
    <property type="match status" value="1"/>
</dbReference>
<reference evidence="2 3" key="1">
    <citation type="submission" date="2017-02" db="EMBL/GenBank/DDBJ databases">
        <authorList>
            <person name="Peterson S.W."/>
        </authorList>
    </citation>
    <scope>NUCLEOTIDE SEQUENCE [LARGE SCALE GENOMIC DNA]</scope>
    <source>
        <strain evidence="2 3">ATCC 700028</strain>
    </source>
</reference>
<gene>
    <name evidence="2" type="ORF">SAMN02745174_00322</name>
</gene>
<evidence type="ECO:0000259" key="1">
    <source>
        <dbReference type="PROSITE" id="PS50983"/>
    </source>
</evidence>
<feature type="domain" description="Fe/B12 periplasmic-binding" evidence="1">
    <location>
        <begin position="24"/>
        <end position="285"/>
    </location>
</feature>
<dbReference type="STRING" id="180163.SAMN02745174_00322"/>
<dbReference type="OrthoDB" id="89746at2"/>
<dbReference type="AlphaFoldDB" id="A0A1T4K5P1"/>
<evidence type="ECO:0000313" key="3">
    <source>
        <dbReference type="Proteomes" id="UP000191153"/>
    </source>
</evidence>
<protein>
    <submittedName>
        <fullName evidence="2">Iron complex transport system substrate-binding protein</fullName>
    </submittedName>
</protein>
<dbReference type="InterPro" id="IPR050902">
    <property type="entry name" value="ABC_Transporter_SBP"/>
</dbReference>
<dbReference type="Pfam" id="PF01497">
    <property type="entry name" value="Peripla_BP_2"/>
    <property type="match status" value="1"/>
</dbReference>
<proteinExistence type="predicted"/>